<proteinExistence type="predicted"/>
<keyword evidence="2" id="KW-1185">Reference proteome</keyword>
<comment type="caution">
    <text evidence="1">The sequence shown here is derived from an EMBL/GenBank/DDBJ whole genome shotgun (WGS) entry which is preliminary data.</text>
</comment>
<gene>
    <name evidence="1" type="ORF">E2C01_041353</name>
</gene>
<accession>A0A5B7FJU1</accession>
<protein>
    <submittedName>
        <fullName evidence="1">Uncharacterized protein</fullName>
    </submittedName>
</protein>
<dbReference type="Proteomes" id="UP000324222">
    <property type="component" value="Unassembled WGS sequence"/>
</dbReference>
<organism evidence="1 2">
    <name type="scientific">Portunus trituberculatus</name>
    <name type="common">Swimming crab</name>
    <name type="synonym">Neptunus trituberculatus</name>
    <dbReference type="NCBI Taxonomy" id="210409"/>
    <lineage>
        <taxon>Eukaryota</taxon>
        <taxon>Metazoa</taxon>
        <taxon>Ecdysozoa</taxon>
        <taxon>Arthropoda</taxon>
        <taxon>Crustacea</taxon>
        <taxon>Multicrustacea</taxon>
        <taxon>Malacostraca</taxon>
        <taxon>Eumalacostraca</taxon>
        <taxon>Eucarida</taxon>
        <taxon>Decapoda</taxon>
        <taxon>Pleocyemata</taxon>
        <taxon>Brachyura</taxon>
        <taxon>Eubrachyura</taxon>
        <taxon>Portunoidea</taxon>
        <taxon>Portunidae</taxon>
        <taxon>Portuninae</taxon>
        <taxon>Portunus</taxon>
    </lineage>
</organism>
<name>A0A5B7FJU1_PORTR</name>
<sequence length="112" mass="12587">MEAHDAPKHCLGKSRHARLYATHRGSSDQRPATSVVLLTRTVRSLTRSLRSFVLPSLVSWRHLVVFSIALNEVKTPHCCFTRQGSSILAWLGEARYIVQCSDDKHSQQTDSS</sequence>
<dbReference type="AlphaFoldDB" id="A0A5B7FJU1"/>
<evidence type="ECO:0000313" key="1">
    <source>
        <dbReference type="EMBL" id="MPC47601.1"/>
    </source>
</evidence>
<evidence type="ECO:0000313" key="2">
    <source>
        <dbReference type="Proteomes" id="UP000324222"/>
    </source>
</evidence>
<reference evidence="1 2" key="1">
    <citation type="submission" date="2019-05" db="EMBL/GenBank/DDBJ databases">
        <title>Another draft genome of Portunus trituberculatus and its Hox gene families provides insights of decapod evolution.</title>
        <authorList>
            <person name="Jeong J.-H."/>
            <person name="Song I."/>
            <person name="Kim S."/>
            <person name="Choi T."/>
            <person name="Kim D."/>
            <person name="Ryu S."/>
            <person name="Kim W."/>
        </authorList>
    </citation>
    <scope>NUCLEOTIDE SEQUENCE [LARGE SCALE GENOMIC DNA]</scope>
    <source>
        <tissue evidence="1">Muscle</tissue>
    </source>
</reference>
<dbReference type="EMBL" id="VSRR010007828">
    <property type="protein sequence ID" value="MPC47601.1"/>
    <property type="molecule type" value="Genomic_DNA"/>
</dbReference>